<evidence type="ECO:0000313" key="3">
    <source>
        <dbReference type="WBParaSite" id="ACRNAN_scaffold10033.g7286.t1"/>
    </source>
</evidence>
<name>A0A914CF82_9BILA</name>
<accession>A0A914CF82</accession>
<evidence type="ECO:0000256" key="1">
    <source>
        <dbReference type="SAM" id="MobiDB-lite"/>
    </source>
</evidence>
<keyword evidence="2" id="KW-1185">Reference proteome</keyword>
<dbReference type="AlphaFoldDB" id="A0A914CF82"/>
<dbReference type="Proteomes" id="UP000887540">
    <property type="component" value="Unplaced"/>
</dbReference>
<feature type="compositionally biased region" description="Low complexity" evidence="1">
    <location>
        <begin position="89"/>
        <end position="100"/>
    </location>
</feature>
<feature type="compositionally biased region" description="Acidic residues" evidence="1">
    <location>
        <begin position="44"/>
        <end position="66"/>
    </location>
</feature>
<dbReference type="WBParaSite" id="ACRNAN_scaffold10033.g7286.t1">
    <property type="protein sequence ID" value="ACRNAN_scaffold10033.g7286.t1"/>
    <property type="gene ID" value="ACRNAN_scaffold10033.g7286"/>
</dbReference>
<feature type="compositionally biased region" description="Polar residues" evidence="1">
    <location>
        <begin position="103"/>
        <end position="124"/>
    </location>
</feature>
<evidence type="ECO:0000313" key="2">
    <source>
        <dbReference type="Proteomes" id="UP000887540"/>
    </source>
</evidence>
<sequence length="131" mass="14866">MTLCYIIEQNLSSEEQTTIDLEFMNSYMVKENVQYAFVIQQSSEEAEFEEAESEEAESEEAESEVEVEPKRVPETVTEAKPTLSRIYAPKTNTTPPQTKTTESKASITPNHTKTQPIKKPNQQAYVEPSKT</sequence>
<feature type="region of interest" description="Disordered" evidence="1">
    <location>
        <begin position="44"/>
        <end position="131"/>
    </location>
</feature>
<reference evidence="3" key="1">
    <citation type="submission" date="2022-11" db="UniProtKB">
        <authorList>
            <consortium name="WormBaseParasite"/>
        </authorList>
    </citation>
    <scope>IDENTIFICATION</scope>
</reference>
<proteinExistence type="predicted"/>
<protein>
    <submittedName>
        <fullName evidence="3">Uncharacterized protein</fullName>
    </submittedName>
</protein>
<organism evidence="2 3">
    <name type="scientific">Acrobeloides nanus</name>
    <dbReference type="NCBI Taxonomy" id="290746"/>
    <lineage>
        <taxon>Eukaryota</taxon>
        <taxon>Metazoa</taxon>
        <taxon>Ecdysozoa</taxon>
        <taxon>Nematoda</taxon>
        <taxon>Chromadorea</taxon>
        <taxon>Rhabditida</taxon>
        <taxon>Tylenchina</taxon>
        <taxon>Cephalobomorpha</taxon>
        <taxon>Cephaloboidea</taxon>
        <taxon>Cephalobidae</taxon>
        <taxon>Acrobeloides</taxon>
    </lineage>
</organism>